<dbReference type="Proteomes" id="UP000324222">
    <property type="component" value="Unassembled WGS sequence"/>
</dbReference>
<comment type="caution">
    <text evidence="1">The sequence shown here is derived from an EMBL/GenBank/DDBJ whole genome shotgun (WGS) entry which is preliminary data.</text>
</comment>
<name>A0A5B7CVN2_PORTR</name>
<evidence type="ECO:0000313" key="1">
    <source>
        <dbReference type="EMBL" id="MPC12951.1"/>
    </source>
</evidence>
<gene>
    <name evidence="1" type="ORF">E2C01_005668</name>
</gene>
<sequence>MNAMSILKHLDAHSCIRKTGKEGADDLHEHLMFLRDSDACQLHKEVVANVGVRRCGALQFSQTEMSIVIWSSSAITHARDAADALITS</sequence>
<keyword evidence="2" id="KW-1185">Reference proteome</keyword>
<evidence type="ECO:0000313" key="2">
    <source>
        <dbReference type="Proteomes" id="UP000324222"/>
    </source>
</evidence>
<dbReference type="EMBL" id="VSRR010000248">
    <property type="protein sequence ID" value="MPC12951.1"/>
    <property type="molecule type" value="Genomic_DNA"/>
</dbReference>
<reference evidence="1 2" key="1">
    <citation type="submission" date="2019-05" db="EMBL/GenBank/DDBJ databases">
        <title>Another draft genome of Portunus trituberculatus and its Hox gene families provides insights of decapod evolution.</title>
        <authorList>
            <person name="Jeong J.-H."/>
            <person name="Song I."/>
            <person name="Kim S."/>
            <person name="Choi T."/>
            <person name="Kim D."/>
            <person name="Ryu S."/>
            <person name="Kim W."/>
        </authorList>
    </citation>
    <scope>NUCLEOTIDE SEQUENCE [LARGE SCALE GENOMIC DNA]</scope>
    <source>
        <tissue evidence="1">Muscle</tissue>
    </source>
</reference>
<dbReference type="AlphaFoldDB" id="A0A5B7CVN2"/>
<proteinExistence type="predicted"/>
<accession>A0A5B7CVN2</accession>
<organism evidence="1 2">
    <name type="scientific">Portunus trituberculatus</name>
    <name type="common">Swimming crab</name>
    <name type="synonym">Neptunus trituberculatus</name>
    <dbReference type="NCBI Taxonomy" id="210409"/>
    <lineage>
        <taxon>Eukaryota</taxon>
        <taxon>Metazoa</taxon>
        <taxon>Ecdysozoa</taxon>
        <taxon>Arthropoda</taxon>
        <taxon>Crustacea</taxon>
        <taxon>Multicrustacea</taxon>
        <taxon>Malacostraca</taxon>
        <taxon>Eumalacostraca</taxon>
        <taxon>Eucarida</taxon>
        <taxon>Decapoda</taxon>
        <taxon>Pleocyemata</taxon>
        <taxon>Brachyura</taxon>
        <taxon>Eubrachyura</taxon>
        <taxon>Portunoidea</taxon>
        <taxon>Portunidae</taxon>
        <taxon>Portuninae</taxon>
        <taxon>Portunus</taxon>
    </lineage>
</organism>
<protein>
    <submittedName>
        <fullName evidence="1">Uncharacterized protein</fullName>
    </submittedName>
</protein>